<dbReference type="SMART" id="SM00994">
    <property type="entry name" value="zf-C4_ClpX"/>
    <property type="match status" value="1"/>
</dbReference>
<protein>
    <submittedName>
        <fullName evidence="5">Helix-turn-helix domain-containing protein</fullName>
    </submittedName>
</protein>
<name>A0ABY5S7J4_9BACL</name>
<keyword evidence="1" id="KW-0238">DNA-binding</keyword>
<reference evidence="5" key="1">
    <citation type="submission" date="2022-01" db="EMBL/GenBank/DDBJ databases">
        <title>Paenibacillus spongiae sp. nov., isolated from marine sponge.</title>
        <authorList>
            <person name="Li Z."/>
            <person name="Zhang M."/>
        </authorList>
    </citation>
    <scope>NUCLEOTIDE SEQUENCE</scope>
    <source>
        <strain evidence="5">PHS-Z3</strain>
    </source>
</reference>
<dbReference type="Gene3D" id="1.10.260.40">
    <property type="entry name" value="lambda repressor-like DNA-binding domains"/>
    <property type="match status" value="1"/>
</dbReference>
<dbReference type="InterPro" id="IPR038366">
    <property type="entry name" value="Znf_CppX_C4_sf"/>
</dbReference>
<keyword evidence="2" id="KW-0862">Zinc</keyword>
<dbReference type="Pfam" id="PF06689">
    <property type="entry name" value="zf-C4_ClpX"/>
    <property type="match status" value="1"/>
</dbReference>
<comment type="similarity">
    <text evidence="2">Belongs to the ClpX chaperone family.</text>
</comment>
<dbReference type="InterPro" id="IPR010603">
    <property type="entry name" value="Znf_CppX_C4"/>
</dbReference>
<evidence type="ECO:0000313" key="5">
    <source>
        <dbReference type="EMBL" id="UVI28765.1"/>
    </source>
</evidence>
<evidence type="ECO:0000259" key="3">
    <source>
        <dbReference type="PROSITE" id="PS50943"/>
    </source>
</evidence>
<keyword evidence="2" id="KW-0479">Metal-binding</keyword>
<dbReference type="Gene3D" id="6.20.220.10">
    <property type="entry name" value="ClpX chaperone, C4-type zinc finger domain"/>
    <property type="match status" value="1"/>
</dbReference>
<evidence type="ECO:0000259" key="4">
    <source>
        <dbReference type="PROSITE" id="PS51902"/>
    </source>
</evidence>
<dbReference type="PROSITE" id="PS51902">
    <property type="entry name" value="CLPX_ZB"/>
    <property type="match status" value="1"/>
</dbReference>
<evidence type="ECO:0000256" key="1">
    <source>
        <dbReference type="ARBA" id="ARBA00023125"/>
    </source>
</evidence>
<sequence length="136" mass="15200">MWDTYKMNERIRTLRLERGFTQQELGDLLGITAQAVSKWETGLATPDITLLPKLSELFNCSIDSLYYGFETRIGLEVTSPSYTYRVSAGQQCSFCGKHPEQAWRIIAGPGVRICSECVEICGDILKQIKQVDGTGS</sequence>
<dbReference type="Pfam" id="PF01381">
    <property type="entry name" value="HTH_3"/>
    <property type="match status" value="1"/>
</dbReference>
<feature type="binding site" evidence="2">
    <location>
        <position position="95"/>
    </location>
    <ligand>
        <name>Zn(2+)</name>
        <dbReference type="ChEBI" id="CHEBI:29105"/>
    </ligand>
</feature>
<dbReference type="RefSeq" id="WP_258384853.1">
    <property type="nucleotide sequence ID" value="NZ_CP091430.1"/>
</dbReference>
<keyword evidence="2" id="KW-0143">Chaperone</keyword>
<dbReference type="PANTHER" id="PTHR46558:SF11">
    <property type="entry name" value="HTH-TYPE TRANSCRIPTIONAL REGULATOR XRE"/>
    <property type="match status" value="1"/>
</dbReference>
<dbReference type="SMART" id="SM00530">
    <property type="entry name" value="HTH_XRE"/>
    <property type="match status" value="1"/>
</dbReference>
<organism evidence="5 6">
    <name type="scientific">Paenibacillus spongiae</name>
    <dbReference type="NCBI Taxonomy" id="2909671"/>
    <lineage>
        <taxon>Bacteria</taxon>
        <taxon>Bacillati</taxon>
        <taxon>Bacillota</taxon>
        <taxon>Bacilli</taxon>
        <taxon>Bacillales</taxon>
        <taxon>Paenibacillaceae</taxon>
        <taxon>Paenibacillus</taxon>
    </lineage>
</organism>
<gene>
    <name evidence="5" type="ORF">L1F29_25485</name>
</gene>
<dbReference type="Proteomes" id="UP001057877">
    <property type="component" value="Chromosome"/>
</dbReference>
<feature type="binding site" evidence="2">
    <location>
        <position position="114"/>
    </location>
    <ligand>
        <name>Zn(2+)</name>
        <dbReference type="ChEBI" id="CHEBI:29105"/>
    </ligand>
</feature>
<evidence type="ECO:0000313" key="6">
    <source>
        <dbReference type="Proteomes" id="UP001057877"/>
    </source>
</evidence>
<dbReference type="InterPro" id="IPR010982">
    <property type="entry name" value="Lambda_DNA-bd_dom_sf"/>
</dbReference>
<dbReference type="EMBL" id="CP091430">
    <property type="protein sequence ID" value="UVI28765.1"/>
    <property type="molecule type" value="Genomic_DNA"/>
</dbReference>
<evidence type="ECO:0000256" key="2">
    <source>
        <dbReference type="PROSITE-ProRule" id="PRU01250"/>
    </source>
</evidence>
<dbReference type="InterPro" id="IPR059188">
    <property type="entry name" value="Znf_CLPX-like"/>
</dbReference>
<dbReference type="SUPFAM" id="SSF47413">
    <property type="entry name" value="lambda repressor-like DNA-binding domains"/>
    <property type="match status" value="1"/>
</dbReference>
<dbReference type="InterPro" id="IPR001387">
    <property type="entry name" value="Cro/C1-type_HTH"/>
</dbReference>
<feature type="binding site" evidence="2">
    <location>
        <position position="117"/>
    </location>
    <ligand>
        <name>Zn(2+)</name>
        <dbReference type="ChEBI" id="CHEBI:29105"/>
    </ligand>
</feature>
<feature type="domain" description="ClpX-type ZB" evidence="4">
    <location>
        <begin position="78"/>
        <end position="133"/>
    </location>
</feature>
<feature type="domain" description="HTH cro/C1-type" evidence="3">
    <location>
        <begin position="11"/>
        <end position="65"/>
    </location>
</feature>
<dbReference type="CDD" id="cd00093">
    <property type="entry name" value="HTH_XRE"/>
    <property type="match status" value="1"/>
</dbReference>
<keyword evidence="6" id="KW-1185">Reference proteome</keyword>
<accession>A0ABY5S7J4</accession>
<proteinExistence type="inferred from homology"/>
<dbReference type="SUPFAM" id="SSF57716">
    <property type="entry name" value="Glucocorticoid receptor-like (DNA-binding domain)"/>
    <property type="match status" value="1"/>
</dbReference>
<feature type="binding site" evidence="2">
    <location>
        <position position="92"/>
    </location>
    <ligand>
        <name>Zn(2+)</name>
        <dbReference type="ChEBI" id="CHEBI:29105"/>
    </ligand>
</feature>
<dbReference type="PANTHER" id="PTHR46558">
    <property type="entry name" value="TRACRIPTIONAL REGULATORY PROTEIN-RELATED-RELATED"/>
    <property type="match status" value="1"/>
</dbReference>
<dbReference type="PROSITE" id="PS50943">
    <property type="entry name" value="HTH_CROC1"/>
    <property type="match status" value="1"/>
</dbReference>